<dbReference type="PANTHER" id="PTHR12697">
    <property type="entry name" value="PBS LYASE HEAT-LIKE PROTEIN"/>
    <property type="match status" value="1"/>
</dbReference>
<organism evidence="3 4">
    <name type="scientific">Rotaria socialis</name>
    <dbReference type="NCBI Taxonomy" id="392032"/>
    <lineage>
        <taxon>Eukaryota</taxon>
        <taxon>Metazoa</taxon>
        <taxon>Spiralia</taxon>
        <taxon>Gnathifera</taxon>
        <taxon>Rotifera</taxon>
        <taxon>Eurotatoria</taxon>
        <taxon>Bdelloidea</taxon>
        <taxon>Philodinida</taxon>
        <taxon>Philodinidae</taxon>
        <taxon>Rotaria</taxon>
    </lineage>
</organism>
<dbReference type="Proteomes" id="UP000663825">
    <property type="component" value="Unassembled WGS sequence"/>
</dbReference>
<feature type="repeat" description="HEAT" evidence="2">
    <location>
        <begin position="28"/>
        <end position="65"/>
    </location>
</feature>
<evidence type="ECO:0000256" key="2">
    <source>
        <dbReference type="PROSITE-ProRule" id="PRU00103"/>
    </source>
</evidence>
<evidence type="ECO:0000313" key="3">
    <source>
        <dbReference type="EMBL" id="CAF3420006.1"/>
    </source>
</evidence>
<dbReference type="PANTHER" id="PTHR12697:SF5">
    <property type="entry name" value="DEOXYHYPUSINE HYDROXYLASE"/>
    <property type="match status" value="1"/>
</dbReference>
<sequence>MRDEDRYVRWNACTVLGKLGEKAATNEVIAALINAMRDESSGVRQTACEALGNLGEKAATNEVIAALINATRDADSLVRGRACKTLGKLGEKAATNEFGEKAATNEVIAALINAMCEESSGVRQTACEALGKLGEKAATNEVIAAFINATRDKEYMIRQTACEALGNFGEKAATNEVIDSLVNFIGTIDDSDDILVDALVRAMCSYDGMRSLNLGTIGKLCNWIRKSSEIDLTPIPSERLMELFLNSRNFSWLSLVAYVALLQGIAVTVCKGVVKIYDTKGVVELEMPNPELGITFTEAFSDQRREIESDFPFGKETAS</sequence>
<dbReference type="InterPro" id="IPR004155">
    <property type="entry name" value="PBS_lyase_HEAT"/>
</dbReference>
<protein>
    <recommendedName>
        <fullName evidence="5">HEAT repeat domain-containing protein</fullName>
    </recommendedName>
</protein>
<accession>A0A818C857</accession>
<dbReference type="OrthoDB" id="10052640at2759"/>
<comment type="function">
    <text evidence="1">Catalyzes the hydroxylation of the N(6)-(4-aminobutyl)-L-lysine intermediate produced by deoxyhypusine synthase/DHPS on a critical lysine of the eukaryotic translation initiation factor 5A/eIF-5A. This is the second step of the post-translational modification of that lysine into an unusual amino acid residue named hypusine. Hypusination is unique to mature eIF-5A factor and is essential for its function.</text>
</comment>
<dbReference type="AlphaFoldDB" id="A0A818C857"/>
<evidence type="ECO:0000313" key="4">
    <source>
        <dbReference type="Proteomes" id="UP000663825"/>
    </source>
</evidence>
<proteinExistence type="predicted"/>
<dbReference type="InterPro" id="IPR011989">
    <property type="entry name" value="ARM-like"/>
</dbReference>
<dbReference type="EMBL" id="CAJNXB010005331">
    <property type="protein sequence ID" value="CAF3420006.1"/>
    <property type="molecule type" value="Genomic_DNA"/>
</dbReference>
<evidence type="ECO:0008006" key="5">
    <source>
        <dbReference type="Google" id="ProtNLM"/>
    </source>
</evidence>
<dbReference type="SUPFAM" id="SSF48371">
    <property type="entry name" value="ARM repeat"/>
    <property type="match status" value="1"/>
</dbReference>
<dbReference type="SMART" id="SM00567">
    <property type="entry name" value="EZ_HEAT"/>
    <property type="match status" value="5"/>
</dbReference>
<dbReference type="Pfam" id="PF13646">
    <property type="entry name" value="HEAT_2"/>
    <property type="match status" value="2"/>
</dbReference>
<dbReference type="InterPro" id="IPR021133">
    <property type="entry name" value="HEAT_type_2"/>
</dbReference>
<dbReference type="PROSITE" id="PS50077">
    <property type="entry name" value="HEAT_REPEAT"/>
    <property type="match status" value="1"/>
</dbReference>
<comment type="caution">
    <text evidence="3">The sequence shown here is derived from an EMBL/GenBank/DDBJ whole genome shotgun (WGS) entry which is preliminary data.</text>
</comment>
<evidence type="ECO:0000256" key="1">
    <source>
        <dbReference type="ARBA" id="ARBA00045876"/>
    </source>
</evidence>
<reference evidence="3" key="1">
    <citation type="submission" date="2021-02" db="EMBL/GenBank/DDBJ databases">
        <authorList>
            <person name="Nowell W R."/>
        </authorList>
    </citation>
    <scope>NUCLEOTIDE SEQUENCE</scope>
</reference>
<dbReference type="Gene3D" id="1.25.10.10">
    <property type="entry name" value="Leucine-rich Repeat Variant"/>
    <property type="match status" value="3"/>
</dbReference>
<feature type="non-terminal residue" evidence="3">
    <location>
        <position position="1"/>
    </location>
</feature>
<dbReference type="GO" id="GO:0016491">
    <property type="term" value="F:oxidoreductase activity"/>
    <property type="evidence" value="ECO:0007669"/>
    <property type="project" value="TreeGrafter"/>
</dbReference>
<dbReference type="InterPro" id="IPR016024">
    <property type="entry name" value="ARM-type_fold"/>
</dbReference>
<gene>
    <name evidence="3" type="ORF">TIS948_LOCUS29380</name>
</gene>
<name>A0A818C857_9BILA</name>